<name>A0A2V4VWC1_PAEBA</name>
<proteinExistence type="predicted"/>
<dbReference type="Proteomes" id="UP000247790">
    <property type="component" value="Unassembled WGS sequence"/>
</dbReference>
<protein>
    <submittedName>
        <fullName evidence="1">Uncharacterized protein</fullName>
    </submittedName>
</protein>
<accession>A0A2V4VWC1</accession>
<evidence type="ECO:0000313" key="1">
    <source>
        <dbReference type="EMBL" id="PYE51606.1"/>
    </source>
</evidence>
<reference evidence="2 4" key="2">
    <citation type="submission" date="2020-06" db="EMBL/GenBank/DDBJ databases">
        <title>Complete genome of Paenibacillus barcinonensis KACC11450.</title>
        <authorList>
            <person name="Kim M."/>
            <person name="Park Y.-J."/>
            <person name="Shin J.-H."/>
        </authorList>
    </citation>
    <scope>NUCLEOTIDE SEQUENCE [LARGE SCALE GENOMIC DNA]</scope>
    <source>
        <strain evidence="2 4">KACC11450</strain>
    </source>
</reference>
<dbReference type="RefSeq" id="WP_110894758.1">
    <property type="nucleotide sequence ID" value="NZ_CP054614.1"/>
</dbReference>
<sequence length="77" mass="8792">MKIDKFVKQVTKKLDAEGVKYEVIGDEHSFAISPTCTIHTNNCTIEINKNRITVNEKAADDIEDMIDLILEVEYYSV</sequence>
<keyword evidence="4" id="KW-1185">Reference proteome</keyword>
<dbReference type="Proteomes" id="UP000509327">
    <property type="component" value="Chromosome"/>
</dbReference>
<dbReference type="AlphaFoldDB" id="A0A2V4VWC1"/>
<evidence type="ECO:0000313" key="2">
    <source>
        <dbReference type="EMBL" id="QKS55973.1"/>
    </source>
</evidence>
<dbReference type="EMBL" id="QJSW01000002">
    <property type="protein sequence ID" value="PYE51606.1"/>
    <property type="molecule type" value="Genomic_DNA"/>
</dbReference>
<reference evidence="1 3" key="1">
    <citation type="submission" date="2018-06" db="EMBL/GenBank/DDBJ databases">
        <title>Genomic Encyclopedia of Type Strains, Phase III (KMG-III): the genomes of soil and plant-associated and newly described type strains.</title>
        <authorList>
            <person name="Whitman W."/>
        </authorList>
    </citation>
    <scope>NUCLEOTIDE SEQUENCE [LARGE SCALE GENOMIC DNA]</scope>
    <source>
        <strain evidence="1 3">CECT 7022</strain>
    </source>
</reference>
<dbReference type="EMBL" id="CP054614">
    <property type="protein sequence ID" value="QKS55973.1"/>
    <property type="molecule type" value="Genomic_DNA"/>
</dbReference>
<evidence type="ECO:0000313" key="3">
    <source>
        <dbReference type="Proteomes" id="UP000247790"/>
    </source>
</evidence>
<dbReference type="OrthoDB" id="2680571at2"/>
<gene>
    <name evidence="1" type="ORF">DFQ00_102401</name>
    <name evidence="2" type="ORF">HUB98_06205</name>
</gene>
<evidence type="ECO:0000313" key="4">
    <source>
        <dbReference type="Proteomes" id="UP000509327"/>
    </source>
</evidence>
<organism evidence="1 3">
    <name type="scientific">Paenibacillus barcinonensis</name>
    <dbReference type="NCBI Taxonomy" id="198119"/>
    <lineage>
        <taxon>Bacteria</taxon>
        <taxon>Bacillati</taxon>
        <taxon>Bacillota</taxon>
        <taxon>Bacilli</taxon>
        <taxon>Bacillales</taxon>
        <taxon>Paenibacillaceae</taxon>
        <taxon>Paenibacillus</taxon>
    </lineage>
</organism>